<dbReference type="InterPro" id="IPR007219">
    <property type="entry name" value="XnlR_reg_dom"/>
</dbReference>
<dbReference type="GO" id="GO:0008270">
    <property type="term" value="F:zinc ion binding"/>
    <property type="evidence" value="ECO:0007669"/>
    <property type="project" value="InterPro"/>
</dbReference>
<dbReference type="GO" id="GO:0000978">
    <property type="term" value="F:RNA polymerase II cis-regulatory region sequence-specific DNA binding"/>
    <property type="evidence" value="ECO:0007669"/>
    <property type="project" value="TreeGrafter"/>
</dbReference>
<evidence type="ECO:0000313" key="9">
    <source>
        <dbReference type="Proteomes" id="UP000248961"/>
    </source>
</evidence>
<dbReference type="GO" id="GO:0000981">
    <property type="term" value="F:DNA-binding transcription factor activity, RNA polymerase II-specific"/>
    <property type="evidence" value="ECO:0007669"/>
    <property type="project" value="InterPro"/>
</dbReference>
<evidence type="ECO:0000256" key="3">
    <source>
        <dbReference type="ARBA" id="ARBA00023125"/>
    </source>
</evidence>
<evidence type="ECO:0000256" key="6">
    <source>
        <dbReference type="SAM" id="MobiDB-lite"/>
    </source>
</evidence>
<evidence type="ECO:0000256" key="2">
    <source>
        <dbReference type="ARBA" id="ARBA00023015"/>
    </source>
</evidence>
<dbReference type="CDD" id="cd00067">
    <property type="entry name" value="GAL4"/>
    <property type="match status" value="1"/>
</dbReference>
<dbReference type="InterPro" id="IPR036864">
    <property type="entry name" value="Zn2-C6_fun-type_DNA-bd_sf"/>
</dbReference>
<dbReference type="GO" id="GO:0000435">
    <property type="term" value="P:positive regulation of transcription from RNA polymerase II promoter by galactose"/>
    <property type="evidence" value="ECO:0007669"/>
    <property type="project" value="TreeGrafter"/>
</dbReference>
<dbReference type="PANTHER" id="PTHR47424:SF15">
    <property type="entry name" value="ZN(II)2CYS6 TRANSCRIPTION FACTOR (EUROFUNG)"/>
    <property type="match status" value="1"/>
</dbReference>
<dbReference type="PANTHER" id="PTHR47424">
    <property type="entry name" value="REGULATORY PROTEIN GAL4"/>
    <property type="match status" value="1"/>
</dbReference>
<evidence type="ECO:0000313" key="8">
    <source>
        <dbReference type="EMBL" id="RAL14089.1"/>
    </source>
</evidence>
<dbReference type="SMART" id="SM00906">
    <property type="entry name" value="Fungal_trans"/>
    <property type="match status" value="1"/>
</dbReference>
<dbReference type="EMBL" id="KZ824276">
    <property type="protein sequence ID" value="RAL14089.1"/>
    <property type="molecule type" value="Genomic_DNA"/>
</dbReference>
<dbReference type="CDD" id="cd12148">
    <property type="entry name" value="fungal_TF_MHR"/>
    <property type="match status" value="1"/>
</dbReference>
<sequence>MADAESPSQPTGWRIAKACQECRKRKIKCNGANPCKTCQVRRTPCIYRDVIRQRKKRYQYQERPENDELGPNGATRPDEGSAMRQLSPGLAQQPRRRNPSVNMNFNNSVSATHMTSPSCKVQLYYGSTSHFALMHEVYRGLVANNHSAEAERPPGEVEEAGAGLDMFSFRRIFFGTPTDNHDANKSATGLDSQLLFLPYDLAKIFLERFLVTLYNLSPVWPKEEFYHQLEKLYGQGPEARPDKGAQSILLVAMAIGALATQHHSWGDTLYDRVKMSTHSLDDVHAHYQSEQGRPNSTFLLMGTAARKAISAGLHKEAPNESGDAADSTEERRATFWSVYFYEVWTCFHLGRPCSLSLKEVSIAPPEDPFLRVLTSLGKIVARSACEMYGRRHESLLQMWRIARSIVDELRGFDTLMRQALGFGLDKCAQPGSLGVRQIILTTLYYHTILLTFRPFLIFRGRWQQDMKRSTQTRSTKRPTEIPSWLNEACNQALSAACRTIHQLYEASACNELVRELRYHGYFLGNSSFALIYDLMHGENLAATHLPWIHAAVQGMSLMRPGDPIKSSITAIQTVLRKLHPSYEWVAPETTKSQVYDYGHTSPVKLRRYPTQVLNPEQNPMPMAAPGDPSAAGALPMLSDLQGNSLQDGIRIPSSSVGSGDDLLDFTQSDMGWDFDFSTMDLEAFFSINANIDPMVF</sequence>
<keyword evidence="3" id="KW-0238">DNA-binding</keyword>
<gene>
    <name evidence="8" type="ORF">BO97DRAFT_341333</name>
</gene>
<proteinExistence type="predicted"/>
<dbReference type="Pfam" id="PF04082">
    <property type="entry name" value="Fungal_trans"/>
    <property type="match status" value="1"/>
</dbReference>
<evidence type="ECO:0000256" key="5">
    <source>
        <dbReference type="ARBA" id="ARBA00023242"/>
    </source>
</evidence>
<feature type="compositionally biased region" description="Polar residues" evidence="6">
    <location>
        <begin position="99"/>
        <end position="109"/>
    </location>
</feature>
<protein>
    <submittedName>
        <fullName evidence="8">C6 zinc finger domain protein</fullName>
    </submittedName>
</protein>
<feature type="domain" description="Zn(2)-C6 fungal-type" evidence="7">
    <location>
        <begin position="18"/>
        <end position="47"/>
    </location>
</feature>
<dbReference type="PROSITE" id="PS50048">
    <property type="entry name" value="ZN2_CY6_FUNGAL_2"/>
    <property type="match status" value="1"/>
</dbReference>
<dbReference type="PROSITE" id="PS00463">
    <property type="entry name" value="ZN2_CY6_FUNGAL_1"/>
    <property type="match status" value="1"/>
</dbReference>
<reference evidence="8 9" key="1">
    <citation type="submission" date="2018-02" db="EMBL/GenBank/DDBJ databases">
        <title>The genomes of Aspergillus section Nigri reveals drivers in fungal speciation.</title>
        <authorList>
            <consortium name="DOE Joint Genome Institute"/>
            <person name="Vesth T.C."/>
            <person name="Nybo J."/>
            <person name="Theobald S."/>
            <person name="Brandl J."/>
            <person name="Frisvad J.C."/>
            <person name="Nielsen K.F."/>
            <person name="Lyhne E.K."/>
            <person name="Kogle M.E."/>
            <person name="Kuo A."/>
            <person name="Riley R."/>
            <person name="Clum A."/>
            <person name="Nolan M."/>
            <person name="Lipzen A."/>
            <person name="Salamov A."/>
            <person name="Henrissat B."/>
            <person name="Wiebenga A."/>
            <person name="De vries R.P."/>
            <person name="Grigoriev I.V."/>
            <person name="Mortensen U.H."/>
            <person name="Andersen M.R."/>
            <person name="Baker S.E."/>
        </authorList>
    </citation>
    <scope>NUCLEOTIDE SEQUENCE [LARGE SCALE GENOMIC DNA]</scope>
    <source>
        <strain evidence="8 9">CBS 101889</strain>
    </source>
</reference>
<dbReference type="Proteomes" id="UP000248961">
    <property type="component" value="Unassembled WGS sequence"/>
</dbReference>
<keyword evidence="5" id="KW-0539">Nucleus</keyword>
<dbReference type="AlphaFoldDB" id="A0A395I319"/>
<dbReference type="InterPro" id="IPR001138">
    <property type="entry name" value="Zn2Cys6_DnaBD"/>
</dbReference>
<keyword evidence="1" id="KW-0479">Metal-binding</keyword>
<evidence type="ECO:0000256" key="4">
    <source>
        <dbReference type="ARBA" id="ARBA00023163"/>
    </source>
</evidence>
<evidence type="ECO:0000256" key="1">
    <source>
        <dbReference type="ARBA" id="ARBA00022723"/>
    </source>
</evidence>
<dbReference type="SUPFAM" id="SSF57701">
    <property type="entry name" value="Zn2/Cys6 DNA-binding domain"/>
    <property type="match status" value="1"/>
</dbReference>
<keyword evidence="9" id="KW-1185">Reference proteome</keyword>
<dbReference type="OrthoDB" id="2123952at2759"/>
<evidence type="ECO:0000259" key="7">
    <source>
        <dbReference type="PROSITE" id="PS50048"/>
    </source>
</evidence>
<dbReference type="RefSeq" id="XP_025553243.1">
    <property type="nucleotide sequence ID" value="XM_025691635.1"/>
</dbReference>
<dbReference type="GO" id="GO:0005634">
    <property type="term" value="C:nucleus"/>
    <property type="evidence" value="ECO:0007669"/>
    <property type="project" value="TreeGrafter"/>
</dbReference>
<organism evidence="8 9">
    <name type="scientific">Aspergillus homomorphus (strain CBS 101889)</name>
    <dbReference type="NCBI Taxonomy" id="1450537"/>
    <lineage>
        <taxon>Eukaryota</taxon>
        <taxon>Fungi</taxon>
        <taxon>Dikarya</taxon>
        <taxon>Ascomycota</taxon>
        <taxon>Pezizomycotina</taxon>
        <taxon>Eurotiomycetes</taxon>
        <taxon>Eurotiomycetidae</taxon>
        <taxon>Eurotiales</taxon>
        <taxon>Aspergillaceae</taxon>
        <taxon>Aspergillus</taxon>
        <taxon>Aspergillus subgen. Circumdati</taxon>
    </lineage>
</organism>
<dbReference type="GeneID" id="37195924"/>
<keyword evidence="4" id="KW-0804">Transcription</keyword>
<feature type="region of interest" description="Disordered" evidence="6">
    <location>
        <begin position="57"/>
        <end position="109"/>
    </location>
</feature>
<dbReference type="VEuPathDB" id="FungiDB:BO97DRAFT_341333"/>
<keyword evidence="2" id="KW-0805">Transcription regulation</keyword>
<dbReference type="Pfam" id="PF00172">
    <property type="entry name" value="Zn_clus"/>
    <property type="match status" value="1"/>
</dbReference>
<dbReference type="InterPro" id="IPR051127">
    <property type="entry name" value="Fungal_SecMet_Regulators"/>
</dbReference>
<name>A0A395I319_ASPHC</name>
<dbReference type="STRING" id="1450537.A0A395I319"/>
<dbReference type="GO" id="GO:0006351">
    <property type="term" value="P:DNA-templated transcription"/>
    <property type="evidence" value="ECO:0007669"/>
    <property type="project" value="InterPro"/>
</dbReference>
<accession>A0A395I319</accession>
<dbReference type="SMART" id="SM00066">
    <property type="entry name" value="GAL4"/>
    <property type="match status" value="1"/>
</dbReference>
<dbReference type="Gene3D" id="4.10.240.10">
    <property type="entry name" value="Zn(2)-C6 fungal-type DNA-binding domain"/>
    <property type="match status" value="1"/>
</dbReference>